<comment type="similarity">
    <text evidence="5">Belongs to the SAT4 family.</text>
</comment>
<accession>A0A3N4H946</accession>
<feature type="transmembrane region" description="Helical" evidence="7">
    <location>
        <begin position="71"/>
        <end position="95"/>
    </location>
</feature>
<dbReference type="Pfam" id="PF20684">
    <property type="entry name" value="Fung_rhodopsin"/>
    <property type="match status" value="1"/>
</dbReference>
<evidence type="ECO:0000256" key="1">
    <source>
        <dbReference type="ARBA" id="ARBA00004141"/>
    </source>
</evidence>
<feature type="transmembrane region" description="Helical" evidence="7">
    <location>
        <begin position="275"/>
        <end position="297"/>
    </location>
</feature>
<comment type="subcellular location">
    <subcellularLocation>
        <location evidence="1">Membrane</location>
        <topology evidence="1">Multi-pass membrane protein</topology>
    </subcellularLocation>
</comment>
<evidence type="ECO:0000256" key="6">
    <source>
        <dbReference type="SAM" id="MobiDB-lite"/>
    </source>
</evidence>
<dbReference type="Proteomes" id="UP000275078">
    <property type="component" value="Unassembled WGS sequence"/>
</dbReference>
<dbReference type="PANTHER" id="PTHR33048">
    <property type="entry name" value="PTH11-LIKE INTEGRAL MEMBRANE PROTEIN (AFU_ORTHOLOGUE AFUA_5G11245)"/>
    <property type="match status" value="1"/>
</dbReference>
<keyword evidence="2 7" id="KW-0812">Transmembrane</keyword>
<evidence type="ECO:0000256" key="4">
    <source>
        <dbReference type="ARBA" id="ARBA00023136"/>
    </source>
</evidence>
<gene>
    <name evidence="9" type="ORF">BJ508DRAFT_103683</name>
</gene>
<feature type="domain" description="Rhodopsin" evidence="8">
    <location>
        <begin position="55"/>
        <end position="298"/>
    </location>
</feature>
<evidence type="ECO:0000256" key="5">
    <source>
        <dbReference type="ARBA" id="ARBA00038359"/>
    </source>
</evidence>
<feature type="transmembrane region" description="Helical" evidence="7">
    <location>
        <begin position="236"/>
        <end position="255"/>
    </location>
</feature>
<dbReference type="AlphaFoldDB" id="A0A3N4H946"/>
<keyword evidence="4 7" id="KW-0472">Membrane</keyword>
<feature type="compositionally biased region" description="Basic residues" evidence="6">
    <location>
        <begin position="445"/>
        <end position="454"/>
    </location>
</feature>
<feature type="region of interest" description="Disordered" evidence="6">
    <location>
        <begin position="379"/>
        <end position="454"/>
    </location>
</feature>
<dbReference type="EMBL" id="ML119958">
    <property type="protein sequence ID" value="RPA71219.1"/>
    <property type="molecule type" value="Genomic_DNA"/>
</dbReference>
<proteinExistence type="inferred from homology"/>
<feature type="transmembrane region" description="Helical" evidence="7">
    <location>
        <begin position="203"/>
        <end position="224"/>
    </location>
</feature>
<organism evidence="9 10">
    <name type="scientific">Ascobolus immersus RN42</name>
    <dbReference type="NCBI Taxonomy" id="1160509"/>
    <lineage>
        <taxon>Eukaryota</taxon>
        <taxon>Fungi</taxon>
        <taxon>Dikarya</taxon>
        <taxon>Ascomycota</taxon>
        <taxon>Pezizomycotina</taxon>
        <taxon>Pezizomycetes</taxon>
        <taxon>Pezizales</taxon>
        <taxon>Ascobolaceae</taxon>
        <taxon>Ascobolus</taxon>
    </lineage>
</organism>
<evidence type="ECO:0000256" key="3">
    <source>
        <dbReference type="ARBA" id="ARBA00022989"/>
    </source>
</evidence>
<evidence type="ECO:0000256" key="7">
    <source>
        <dbReference type="SAM" id="Phobius"/>
    </source>
</evidence>
<evidence type="ECO:0000313" key="10">
    <source>
        <dbReference type="Proteomes" id="UP000275078"/>
    </source>
</evidence>
<evidence type="ECO:0000313" key="9">
    <source>
        <dbReference type="EMBL" id="RPA71219.1"/>
    </source>
</evidence>
<feature type="transmembrane region" description="Helical" evidence="7">
    <location>
        <begin position="155"/>
        <end position="175"/>
    </location>
</feature>
<dbReference type="InterPro" id="IPR052337">
    <property type="entry name" value="SAT4-like"/>
</dbReference>
<dbReference type="GO" id="GO:0016020">
    <property type="term" value="C:membrane"/>
    <property type="evidence" value="ECO:0007669"/>
    <property type="project" value="UniProtKB-SubCell"/>
</dbReference>
<dbReference type="PANTHER" id="PTHR33048:SF47">
    <property type="entry name" value="INTEGRAL MEMBRANE PROTEIN-RELATED"/>
    <property type="match status" value="1"/>
</dbReference>
<evidence type="ECO:0000256" key="2">
    <source>
        <dbReference type="ARBA" id="ARBA00022692"/>
    </source>
</evidence>
<feature type="transmembrane region" description="Helical" evidence="7">
    <location>
        <begin position="115"/>
        <end position="143"/>
    </location>
</feature>
<keyword evidence="3 7" id="KW-1133">Transmembrane helix</keyword>
<sequence length="454" mass="50238">MTAWAQHNATPDPVNDVEGILNTGKRGGGSTMDNGPVVIALTIILLALSTIVVFLRLYTRHRILNSTGIDDYLTLAGLILAAGHALCTVLGVALADLGKHIWMVPFDEMLTNASLNLKLAFAGTMMSYTCTACLRASIICFLLRLKPSRNLRLALQALLAMVIGLAITTIFTVIFRCFPVQDQFSTDMTKHKKCMGTTVHSTILPSCFVALNVLIYIVPLPLLLNLDLPMKKRMTLLAAYHLGFLGVVGCILQLVYARRMLGTTDPLWDASFNVIWLLIEVHSMLIGCSAPILKALYAHVRSRQPLEKDTAEIHELDRVEERMKMRQSQHPPSNASNSKFPCALAFLRCAPKEQSPHQTTMEEMEISKETQLKIQTFDPDYYADTPPSTAGKCAERPDASEPEVEYNPDHGFSFGGTAPLPHGSTEDMLETGRASSSSEREQKRRSGLRSFYRK</sequence>
<dbReference type="STRING" id="1160509.A0A3N4H946"/>
<feature type="transmembrane region" description="Helical" evidence="7">
    <location>
        <begin position="37"/>
        <end position="59"/>
    </location>
</feature>
<evidence type="ECO:0000259" key="8">
    <source>
        <dbReference type="Pfam" id="PF20684"/>
    </source>
</evidence>
<name>A0A3N4H946_ASCIM</name>
<dbReference type="InterPro" id="IPR049326">
    <property type="entry name" value="Rhodopsin_dom_fungi"/>
</dbReference>
<reference evidence="9 10" key="1">
    <citation type="journal article" date="2018" name="Nat. Ecol. Evol.">
        <title>Pezizomycetes genomes reveal the molecular basis of ectomycorrhizal truffle lifestyle.</title>
        <authorList>
            <person name="Murat C."/>
            <person name="Payen T."/>
            <person name="Noel B."/>
            <person name="Kuo A."/>
            <person name="Morin E."/>
            <person name="Chen J."/>
            <person name="Kohler A."/>
            <person name="Krizsan K."/>
            <person name="Balestrini R."/>
            <person name="Da Silva C."/>
            <person name="Montanini B."/>
            <person name="Hainaut M."/>
            <person name="Levati E."/>
            <person name="Barry K.W."/>
            <person name="Belfiori B."/>
            <person name="Cichocki N."/>
            <person name="Clum A."/>
            <person name="Dockter R.B."/>
            <person name="Fauchery L."/>
            <person name="Guy J."/>
            <person name="Iotti M."/>
            <person name="Le Tacon F."/>
            <person name="Lindquist E.A."/>
            <person name="Lipzen A."/>
            <person name="Malagnac F."/>
            <person name="Mello A."/>
            <person name="Molinier V."/>
            <person name="Miyauchi S."/>
            <person name="Poulain J."/>
            <person name="Riccioni C."/>
            <person name="Rubini A."/>
            <person name="Sitrit Y."/>
            <person name="Splivallo R."/>
            <person name="Traeger S."/>
            <person name="Wang M."/>
            <person name="Zifcakova L."/>
            <person name="Wipf D."/>
            <person name="Zambonelli A."/>
            <person name="Paolocci F."/>
            <person name="Nowrousian M."/>
            <person name="Ottonello S."/>
            <person name="Baldrian P."/>
            <person name="Spatafora J.W."/>
            <person name="Henrissat B."/>
            <person name="Nagy L.G."/>
            <person name="Aury J.M."/>
            <person name="Wincker P."/>
            <person name="Grigoriev I.V."/>
            <person name="Bonfante P."/>
            <person name="Martin F.M."/>
        </authorList>
    </citation>
    <scope>NUCLEOTIDE SEQUENCE [LARGE SCALE GENOMIC DNA]</scope>
    <source>
        <strain evidence="9 10">RN42</strain>
    </source>
</reference>
<keyword evidence="10" id="KW-1185">Reference proteome</keyword>
<protein>
    <recommendedName>
        <fullName evidence="8">Rhodopsin domain-containing protein</fullName>
    </recommendedName>
</protein>
<dbReference type="OrthoDB" id="3923077at2759"/>